<dbReference type="Gene3D" id="3.30.420.280">
    <property type="match status" value="1"/>
</dbReference>
<keyword evidence="2" id="KW-1185">Reference proteome</keyword>
<reference evidence="1 2" key="1">
    <citation type="submission" date="2024-09" db="EMBL/GenBank/DDBJ databases">
        <authorList>
            <person name="Sun Q."/>
            <person name="Mori K."/>
        </authorList>
    </citation>
    <scope>NUCLEOTIDE SEQUENCE [LARGE SCALE GENOMIC DNA]</scope>
    <source>
        <strain evidence="1 2">KCTC 23315</strain>
    </source>
</reference>
<name>A0ABV6BA98_9GAMM</name>
<dbReference type="InterPro" id="IPR027417">
    <property type="entry name" value="P-loop_NTPase"/>
</dbReference>
<comment type="caution">
    <text evidence="1">The sequence shown here is derived from an EMBL/GenBank/DDBJ whole genome shotgun (WGS) entry which is preliminary data.</text>
</comment>
<gene>
    <name evidence="1" type="ORF">ACFFJP_05780</name>
</gene>
<dbReference type="Proteomes" id="UP001589813">
    <property type="component" value="Unassembled WGS sequence"/>
</dbReference>
<proteinExistence type="predicted"/>
<organism evidence="1 2">
    <name type="scientific">Rheinheimera tilapiae</name>
    <dbReference type="NCBI Taxonomy" id="875043"/>
    <lineage>
        <taxon>Bacteria</taxon>
        <taxon>Pseudomonadati</taxon>
        <taxon>Pseudomonadota</taxon>
        <taxon>Gammaproteobacteria</taxon>
        <taxon>Chromatiales</taxon>
        <taxon>Chromatiaceae</taxon>
        <taxon>Rheinheimera</taxon>
    </lineage>
</organism>
<accession>A0ABV6BA98</accession>
<dbReference type="Gene3D" id="3.40.50.300">
    <property type="entry name" value="P-loop containing nucleotide triphosphate hydrolases"/>
    <property type="match status" value="1"/>
</dbReference>
<dbReference type="RefSeq" id="WP_377241369.1">
    <property type="nucleotide sequence ID" value="NZ_JBHLXP010000001.1"/>
</dbReference>
<sequence length="496" mass="56255">MQTTYEFVSSAQGETLAQYRQSRARVSFIMGPIGSGKTIESCQRVFDQICEQAPNKSGVRKSRWIAVRNTYPDLKGTTIKDWRELYDNEEVKLGKFNMDFPPTHSLDFDLEDGTRVVAEVVFLALDRPDSVRKLRGLQVTGFWLNEVKELSKAVVDMCDGRHGRYPDNCSWHGMIGDTNAPDTDHWYYELAEDVKPEGWLFLRQPGGVIETVIGTGHNRKSVWQPNPNAENLNNLPEGYYIRQVQGKKDDWIRVNLGNLYGNVSTGKPIYGGTWNDIRHIAKHPLAPIPRHQTLMLGFDFGRTPACIVGQLMPNGKLRVIEELIATGMGIRKFMDEMVMPALKTRYARFPLSRIQAFGDPAGIAKSGNDENSPIGILVDEYKLNAYPTASNSPERRWEAVNYFLTNDIDGQPAFELSPECKVLRKGFNGGYQFRRINSSGERYTDTADKNSYSHPHDACQYLAQGAQGMVDYAWRDKHDELMQMNQTSGRDRKTGY</sequence>
<dbReference type="EMBL" id="JBHLXP010000001">
    <property type="protein sequence ID" value="MFC0047790.1"/>
    <property type="molecule type" value="Genomic_DNA"/>
</dbReference>
<evidence type="ECO:0000313" key="2">
    <source>
        <dbReference type="Proteomes" id="UP001589813"/>
    </source>
</evidence>
<evidence type="ECO:0008006" key="3">
    <source>
        <dbReference type="Google" id="ProtNLM"/>
    </source>
</evidence>
<protein>
    <recommendedName>
        <fullName evidence="3">TerL</fullName>
    </recommendedName>
</protein>
<evidence type="ECO:0000313" key="1">
    <source>
        <dbReference type="EMBL" id="MFC0047790.1"/>
    </source>
</evidence>